<feature type="domain" description="4Fe-4S ferredoxin-type" evidence="13">
    <location>
        <begin position="72"/>
        <end position="101"/>
    </location>
</feature>
<evidence type="ECO:0000256" key="6">
    <source>
        <dbReference type="ARBA" id="ARBA00022967"/>
    </source>
</evidence>
<keyword evidence="11" id="KW-0472">Membrane</keyword>
<dbReference type="Gene3D" id="3.30.70.3270">
    <property type="match status" value="1"/>
</dbReference>
<keyword evidence="4" id="KW-0479">Metal-binding</keyword>
<feature type="region of interest" description="Disordered" evidence="12">
    <location>
        <begin position="131"/>
        <end position="178"/>
    </location>
</feature>
<reference evidence="14 15" key="1">
    <citation type="submission" date="2020-03" db="EMBL/GenBank/DDBJ databases">
        <title>Draft genome of Streptomyces sp. ventii, isolated from the Axial Seamount in the Pacific Ocean, and resequencing of the two type strains Streptomyces lonarensis strain NCL 716 and Streptomyces bohaiensis strain 11A07.</title>
        <authorList>
            <person name="Loughran R.M."/>
            <person name="Pfannmuller K.M."/>
            <person name="Wasson B.J."/>
            <person name="Deadmond M.C."/>
            <person name="Paddock B.E."/>
            <person name="Koyack M.J."/>
            <person name="Gallegos D.A."/>
            <person name="Mitchell E.A."/>
            <person name="Ushijima B."/>
            <person name="Saw J.H."/>
            <person name="Mcphail K.L."/>
            <person name="Videau P."/>
        </authorList>
    </citation>
    <scope>NUCLEOTIDE SEQUENCE [LARGE SCALE GENOMIC DNA]</scope>
    <source>
        <strain evidence="14 15">NCL716</strain>
    </source>
</reference>
<dbReference type="PANTHER" id="PTHR10849">
    <property type="entry name" value="NADH DEHYDROGENASE UBIQUINONE IRON-SULFUR PROTEIN 8, MITOCHONDRIAL"/>
    <property type="match status" value="1"/>
</dbReference>
<keyword evidence="10" id="KW-0830">Ubiquinone</keyword>
<feature type="compositionally biased region" description="Basic and acidic residues" evidence="12">
    <location>
        <begin position="137"/>
        <end position="154"/>
    </location>
</feature>
<dbReference type="AlphaFoldDB" id="A0A7X6I0U0"/>
<proteinExistence type="predicted"/>
<evidence type="ECO:0000256" key="11">
    <source>
        <dbReference type="ARBA" id="ARBA00023136"/>
    </source>
</evidence>
<comment type="caution">
    <text evidence="14">The sequence shown here is derived from an EMBL/GenBank/DDBJ whole genome shotgun (WGS) entry which is preliminary data.</text>
</comment>
<keyword evidence="3" id="KW-0874">Quinone</keyword>
<dbReference type="GO" id="GO:0051539">
    <property type="term" value="F:4 iron, 4 sulfur cluster binding"/>
    <property type="evidence" value="ECO:0007669"/>
    <property type="project" value="UniProtKB-KW"/>
</dbReference>
<dbReference type="GO" id="GO:0048038">
    <property type="term" value="F:quinone binding"/>
    <property type="evidence" value="ECO:0007669"/>
    <property type="project" value="UniProtKB-KW"/>
</dbReference>
<evidence type="ECO:0000256" key="12">
    <source>
        <dbReference type="SAM" id="MobiDB-lite"/>
    </source>
</evidence>
<keyword evidence="9" id="KW-0520">NAD</keyword>
<keyword evidence="8" id="KW-0411">Iron-sulfur</keyword>
<dbReference type="Proteomes" id="UP000578686">
    <property type="component" value="Unassembled WGS sequence"/>
</dbReference>
<evidence type="ECO:0000256" key="7">
    <source>
        <dbReference type="ARBA" id="ARBA00023004"/>
    </source>
</evidence>
<evidence type="ECO:0000256" key="1">
    <source>
        <dbReference type="ARBA" id="ARBA00022475"/>
    </source>
</evidence>
<keyword evidence="5" id="KW-0677">Repeat</keyword>
<name>A0A7X6I0U0_9ACTN</name>
<keyword evidence="7" id="KW-0408">Iron</keyword>
<dbReference type="PROSITE" id="PS51379">
    <property type="entry name" value="4FE4S_FER_2"/>
    <property type="match status" value="2"/>
</dbReference>
<dbReference type="GO" id="GO:0046872">
    <property type="term" value="F:metal ion binding"/>
    <property type="evidence" value="ECO:0007669"/>
    <property type="project" value="UniProtKB-KW"/>
</dbReference>
<dbReference type="EMBL" id="JAAVJD010000176">
    <property type="protein sequence ID" value="NJQ07604.1"/>
    <property type="molecule type" value="Genomic_DNA"/>
</dbReference>
<dbReference type="InterPro" id="IPR017900">
    <property type="entry name" value="4Fe4S_Fe_S_CS"/>
</dbReference>
<evidence type="ECO:0000256" key="5">
    <source>
        <dbReference type="ARBA" id="ARBA00022737"/>
    </source>
</evidence>
<evidence type="ECO:0000256" key="10">
    <source>
        <dbReference type="ARBA" id="ARBA00023075"/>
    </source>
</evidence>
<evidence type="ECO:0000313" key="15">
    <source>
        <dbReference type="Proteomes" id="UP000578686"/>
    </source>
</evidence>
<evidence type="ECO:0000313" key="14">
    <source>
        <dbReference type="EMBL" id="NJQ07604.1"/>
    </source>
</evidence>
<keyword evidence="15" id="KW-1185">Reference proteome</keyword>
<evidence type="ECO:0000259" key="13">
    <source>
        <dbReference type="PROSITE" id="PS51379"/>
    </source>
</evidence>
<dbReference type="InterPro" id="IPR010226">
    <property type="entry name" value="NADH_quinone_OxRdtase_chainI"/>
</dbReference>
<evidence type="ECO:0000256" key="2">
    <source>
        <dbReference type="ARBA" id="ARBA00022485"/>
    </source>
</evidence>
<feature type="compositionally biased region" description="Basic and acidic residues" evidence="12">
    <location>
        <begin position="164"/>
        <end position="178"/>
    </location>
</feature>
<dbReference type="Pfam" id="PF00037">
    <property type="entry name" value="Fer4"/>
    <property type="match status" value="1"/>
</dbReference>
<accession>A0A7X6I0U0</accession>
<keyword evidence="2" id="KW-0004">4Fe-4S</keyword>
<evidence type="ECO:0000256" key="4">
    <source>
        <dbReference type="ARBA" id="ARBA00022723"/>
    </source>
</evidence>
<evidence type="ECO:0000256" key="9">
    <source>
        <dbReference type="ARBA" id="ARBA00023027"/>
    </source>
</evidence>
<dbReference type="SUPFAM" id="SSF54862">
    <property type="entry name" value="4Fe-4S ferredoxins"/>
    <property type="match status" value="1"/>
</dbReference>
<evidence type="ECO:0000256" key="3">
    <source>
        <dbReference type="ARBA" id="ARBA00022719"/>
    </source>
</evidence>
<dbReference type="PROSITE" id="PS00198">
    <property type="entry name" value="4FE4S_FER_1"/>
    <property type="match status" value="1"/>
</dbReference>
<keyword evidence="6" id="KW-1278">Translocase</keyword>
<feature type="domain" description="4Fe-4S ferredoxin-type" evidence="13">
    <location>
        <begin position="23"/>
        <end position="52"/>
    </location>
</feature>
<evidence type="ECO:0000256" key="8">
    <source>
        <dbReference type="ARBA" id="ARBA00023014"/>
    </source>
</evidence>
<dbReference type="InterPro" id="IPR017896">
    <property type="entry name" value="4Fe4S_Fe-S-bd"/>
</dbReference>
<sequence>MTRRAVTQQYPENLPSLPPRTRGVIGLFEENCTVCMLCARECPDWCIYIDSHKETAPPAAPGGRERSRNVLDRFAIDFSLCMYCGICVEVCPFDALFWSPEFEYAETDIRELTHEREKLREWMWTVPEPPPLTEAAVEAKELTAARRAAERAAQEQEQEQGQEQGRDRPAGDETGESR</sequence>
<dbReference type="GO" id="GO:0016020">
    <property type="term" value="C:membrane"/>
    <property type="evidence" value="ECO:0007669"/>
    <property type="project" value="InterPro"/>
</dbReference>
<organism evidence="14 15">
    <name type="scientific">Streptomyces lonarensis</name>
    <dbReference type="NCBI Taxonomy" id="700599"/>
    <lineage>
        <taxon>Bacteria</taxon>
        <taxon>Bacillati</taxon>
        <taxon>Actinomycetota</taxon>
        <taxon>Actinomycetes</taxon>
        <taxon>Kitasatosporales</taxon>
        <taxon>Streptomycetaceae</taxon>
        <taxon>Streptomyces</taxon>
    </lineage>
</organism>
<dbReference type="GO" id="GO:0016651">
    <property type="term" value="F:oxidoreductase activity, acting on NAD(P)H"/>
    <property type="evidence" value="ECO:0007669"/>
    <property type="project" value="InterPro"/>
</dbReference>
<keyword evidence="1" id="KW-1003">Cell membrane</keyword>
<protein>
    <submittedName>
        <fullName evidence="14">4Fe-4S binding protein</fullName>
    </submittedName>
</protein>
<dbReference type="RefSeq" id="WP_167972765.1">
    <property type="nucleotide sequence ID" value="NZ_BHZG01000088.1"/>
</dbReference>
<dbReference type="PANTHER" id="PTHR10849:SF24">
    <property type="entry name" value="NADH-QUINONE OXIDOREDUCTASE SUBUNIT I 2"/>
    <property type="match status" value="1"/>
</dbReference>
<gene>
    <name evidence="14" type="ORF">HCN56_18950</name>
</gene>